<name>L8MZC1_9CYAN</name>
<keyword evidence="1" id="KW-1133">Transmembrane helix</keyword>
<proteinExistence type="predicted"/>
<gene>
    <name evidence="2" type="ORF">Pse7429DRAFT_3530</name>
</gene>
<evidence type="ECO:0000313" key="2">
    <source>
        <dbReference type="EMBL" id="ELS31328.1"/>
    </source>
</evidence>
<evidence type="ECO:0000256" key="1">
    <source>
        <dbReference type="SAM" id="Phobius"/>
    </source>
</evidence>
<dbReference type="AlphaFoldDB" id="L8MZC1"/>
<keyword evidence="1" id="KW-0472">Membrane</keyword>
<keyword evidence="3" id="KW-1185">Reference proteome</keyword>
<dbReference type="RefSeq" id="WP_009628585.1">
    <property type="nucleotide sequence ID" value="NZ_ALWB01000182.1"/>
</dbReference>
<organism evidence="2 3">
    <name type="scientific">Pseudanabaena biceps PCC 7429</name>
    <dbReference type="NCBI Taxonomy" id="927668"/>
    <lineage>
        <taxon>Bacteria</taxon>
        <taxon>Bacillati</taxon>
        <taxon>Cyanobacteriota</taxon>
        <taxon>Cyanophyceae</taxon>
        <taxon>Pseudanabaenales</taxon>
        <taxon>Pseudanabaenaceae</taxon>
        <taxon>Pseudanabaena</taxon>
    </lineage>
</organism>
<accession>L8MZC1</accession>
<dbReference type="OrthoDB" id="574660at2"/>
<dbReference type="PATRIC" id="fig|927668.3.peg.4025"/>
<protein>
    <submittedName>
        <fullName evidence="2">Uncharacterized protein</fullName>
    </submittedName>
</protein>
<sequence>MKVCKANLYIFVTLVEKPDLLIYCDINTSESNIRDMVIAAIIYVSISVLLVISAGIFFVKAIQSLMNKQQISNKYKNIDRVMFLPENAKDPLAISNRRAEIIAMLERQFASSPSSDS</sequence>
<dbReference type="Proteomes" id="UP000011201">
    <property type="component" value="Unassembled WGS sequence"/>
</dbReference>
<comment type="caution">
    <text evidence="2">The sequence shown here is derived from an EMBL/GenBank/DDBJ whole genome shotgun (WGS) entry which is preliminary data.</text>
</comment>
<evidence type="ECO:0000313" key="3">
    <source>
        <dbReference type="Proteomes" id="UP000011201"/>
    </source>
</evidence>
<keyword evidence="1" id="KW-0812">Transmembrane</keyword>
<dbReference type="EMBL" id="ALWB01000182">
    <property type="protein sequence ID" value="ELS31328.1"/>
    <property type="molecule type" value="Genomic_DNA"/>
</dbReference>
<feature type="transmembrane region" description="Helical" evidence="1">
    <location>
        <begin position="37"/>
        <end position="59"/>
    </location>
</feature>
<reference evidence="2 3" key="1">
    <citation type="journal article" date="2013" name="Proc. Natl. Acad. Sci. U.S.A.">
        <title>Improving the coverage of the cyanobacterial phylum using diversity-driven genome sequencing.</title>
        <authorList>
            <person name="Shih P.M."/>
            <person name="Wu D."/>
            <person name="Latifi A."/>
            <person name="Axen S.D."/>
            <person name="Fewer D.P."/>
            <person name="Talla E."/>
            <person name="Calteau A."/>
            <person name="Cai F."/>
            <person name="Tandeau de Marsac N."/>
            <person name="Rippka R."/>
            <person name="Herdman M."/>
            <person name="Sivonen K."/>
            <person name="Coursin T."/>
            <person name="Laurent T."/>
            <person name="Goodwin L."/>
            <person name="Nolan M."/>
            <person name="Davenport K.W."/>
            <person name="Han C.S."/>
            <person name="Rubin E.M."/>
            <person name="Eisen J.A."/>
            <person name="Woyke T."/>
            <person name="Gugger M."/>
            <person name="Kerfeld C.A."/>
        </authorList>
    </citation>
    <scope>NUCLEOTIDE SEQUENCE [LARGE SCALE GENOMIC DNA]</scope>
    <source>
        <strain evidence="2 3">PCC 7429</strain>
    </source>
</reference>